<comment type="caution">
    <text evidence="1">The sequence shown here is derived from an EMBL/GenBank/DDBJ whole genome shotgun (WGS) entry which is preliminary data.</text>
</comment>
<evidence type="ECO:0000313" key="2">
    <source>
        <dbReference type="Proteomes" id="UP000030185"/>
    </source>
</evidence>
<name>A0A098LD67_9BACT</name>
<dbReference type="AlphaFoldDB" id="A0A098LD67"/>
<dbReference type="STRING" id="153721.MYP_1585"/>
<dbReference type="Proteomes" id="UP000030185">
    <property type="component" value="Unassembled WGS sequence"/>
</dbReference>
<evidence type="ECO:0000313" key="1">
    <source>
        <dbReference type="EMBL" id="GAL84357.1"/>
    </source>
</evidence>
<gene>
    <name evidence="1" type="ORF">MYP_1585</name>
</gene>
<proteinExistence type="predicted"/>
<reference evidence="1 2" key="1">
    <citation type="submission" date="2014-09" db="EMBL/GenBank/DDBJ databases">
        <title>Sporocytophaga myxococcoides PG-01 genome sequencing.</title>
        <authorList>
            <person name="Liu L."/>
            <person name="Gao P.J."/>
            <person name="Chen G.J."/>
            <person name="Wang L.S."/>
        </authorList>
    </citation>
    <scope>NUCLEOTIDE SEQUENCE [LARGE SCALE GENOMIC DNA]</scope>
    <source>
        <strain evidence="1 2">PG-01</strain>
    </source>
</reference>
<sequence>MNNNELPLSSEKPSVYLLKEEHIKLLRATENLFAHISPAQFQKTLWEVFIQHLIFFNRKDQEKNLSHIAEEFYHINRFLEQADSIRKNMKENERK</sequence>
<protein>
    <submittedName>
        <fullName evidence="1">Uncharacterized protein</fullName>
    </submittedName>
</protein>
<dbReference type="EMBL" id="BBLT01000002">
    <property type="protein sequence ID" value="GAL84357.1"/>
    <property type="molecule type" value="Genomic_DNA"/>
</dbReference>
<organism evidence="1 2">
    <name type="scientific">Sporocytophaga myxococcoides</name>
    <dbReference type="NCBI Taxonomy" id="153721"/>
    <lineage>
        <taxon>Bacteria</taxon>
        <taxon>Pseudomonadati</taxon>
        <taxon>Bacteroidota</taxon>
        <taxon>Cytophagia</taxon>
        <taxon>Cytophagales</taxon>
        <taxon>Cytophagaceae</taxon>
        <taxon>Sporocytophaga</taxon>
    </lineage>
</organism>
<dbReference type="RefSeq" id="WP_045460778.1">
    <property type="nucleotide sequence ID" value="NZ_BBLT01000002.1"/>
</dbReference>
<keyword evidence="2" id="KW-1185">Reference proteome</keyword>
<accession>A0A098LD67</accession>